<organism evidence="13 14">
    <name type="scientific">Dermatophagoides pteronyssinus</name>
    <name type="common">European house dust mite</name>
    <dbReference type="NCBI Taxonomy" id="6956"/>
    <lineage>
        <taxon>Eukaryota</taxon>
        <taxon>Metazoa</taxon>
        <taxon>Ecdysozoa</taxon>
        <taxon>Arthropoda</taxon>
        <taxon>Chelicerata</taxon>
        <taxon>Arachnida</taxon>
        <taxon>Acari</taxon>
        <taxon>Acariformes</taxon>
        <taxon>Sarcoptiformes</taxon>
        <taxon>Astigmata</taxon>
        <taxon>Psoroptidia</taxon>
        <taxon>Analgoidea</taxon>
        <taxon>Pyroglyphidae</taxon>
        <taxon>Dermatophagoidinae</taxon>
        <taxon>Dermatophagoides</taxon>
    </lineage>
</organism>
<evidence type="ECO:0000259" key="12">
    <source>
        <dbReference type="Pfam" id="PF10613"/>
    </source>
</evidence>
<keyword evidence="6" id="KW-0406">Ion transport</keyword>
<keyword evidence="13" id="KW-1185">Reference proteome</keyword>
<dbReference type="Proteomes" id="UP000515146">
    <property type="component" value="Unplaced"/>
</dbReference>
<evidence type="ECO:0000256" key="11">
    <source>
        <dbReference type="ARBA" id="ARBA00023303"/>
    </source>
</evidence>
<keyword evidence="9" id="KW-0325">Glycoprotein</keyword>
<dbReference type="InterPro" id="IPR052192">
    <property type="entry name" value="Insect_Ionotropic_Sensory_Rcpt"/>
</dbReference>
<name>A0A6P6Y4G7_DERPT</name>
<dbReference type="Gene3D" id="3.40.190.10">
    <property type="entry name" value="Periplasmic binding protein-like II"/>
    <property type="match status" value="1"/>
</dbReference>
<keyword evidence="8 14" id="KW-0675">Receptor</keyword>
<dbReference type="PANTHER" id="PTHR42643:SF24">
    <property type="entry name" value="IONOTROPIC RECEPTOR 60A"/>
    <property type="match status" value="1"/>
</dbReference>
<evidence type="ECO:0000313" key="13">
    <source>
        <dbReference type="Proteomes" id="UP000515146"/>
    </source>
</evidence>
<dbReference type="KEGG" id="dpte:113794028"/>
<comment type="subcellular location">
    <subcellularLocation>
        <location evidence="1">Cell membrane</location>
        <topology evidence="1">Multi-pass membrane protein</topology>
    </subcellularLocation>
</comment>
<dbReference type="Pfam" id="PF10613">
    <property type="entry name" value="Lig_chan-Glu_bd"/>
    <property type="match status" value="1"/>
</dbReference>
<gene>
    <name evidence="14" type="primary">LOC113794028</name>
</gene>
<dbReference type="OrthoDB" id="6501534at2759"/>
<keyword evidence="11" id="KW-0407">Ion channel</keyword>
<evidence type="ECO:0000256" key="2">
    <source>
        <dbReference type="ARBA" id="ARBA00022448"/>
    </source>
</evidence>
<protein>
    <submittedName>
        <fullName evidence="14">Probable glutamate receptor</fullName>
    </submittedName>
</protein>
<evidence type="ECO:0000256" key="9">
    <source>
        <dbReference type="ARBA" id="ARBA00023180"/>
    </source>
</evidence>
<keyword evidence="7" id="KW-0472">Membrane</keyword>
<dbReference type="PANTHER" id="PTHR42643">
    <property type="entry name" value="IONOTROPIC RECEPTOR 20A-RELATED"/>
    <property type="match status" value="1"/>
</dbReference>
<dbReference type="Gene3D" id="1.10.287.70">
    <property type="match status" value="1"/>
</dbReference>
<dbReference type="AlphaFoldDB" id="A0A6P6Y4G7"/>
<evidence type="ECO:0000256" key="8">
    <source>
        <dbReference type="ARBA" id="ARBA00023170"/>
    </source>
</evidence>
<dbReference type="InParanoid" id="A0A6P6Y4G7"/>
<keyword evidence="3" id="KW-1003">Cell membrane</keyword>
<sequence>MKLNLEQKLFKIGFMNVFYLIELELPFFAINPINPNESYGIDGKLFKTLSNYFNFSIQYVAGENFGIQSGPGNFSGVLGKILEEELDFGVGGFVISYERMLFIPFLETYWMDRLAFVIRPQQPYLAFDILLRPFELDVWLCLLATFLLFFIFDQLKNRLFSPKSSVSIGQQIDSLDNLCWINFCLLYRQPYPWLTRLRLSAKICAISFIFSISVLSNNYGGGLCSLLALPASSSIDNLDKLADACRSNHIIPLALNGGFFQKMKGTNIYSFREISRTVQPTKNMEEAIMKILKNEQQQYAFLYPRERLRFSQLRAGKDLLYVSPDTEDASFLLMHVSIPTQPTFKYRREFSRM</sequence>
<keyword evidence="4" id="KW-0812">Transmembrane</keyword>
<accession>A0A6P6Y4G7</accession>
<evidence type="ECO:0000256" key="3">
    <source>
        <dbReference type="ARBA" id="ARBA00022475"/>
    </source>
</evidence>
<evidence type="ECO:0000256" key="6">
    <source>
        <dbReference type="ARBA" id="ARBA00023065"/>
    </source>
</evidence>
<keyword evidence="2" id="KW-0813">Transport</keyword>
<feature type="domain" description="Ionotropic glutamate receptor L-glutamate and glycine-binding" evidence="12">
    <location>
        <begin position="37"/>
        <end position="119"/>
    </location>
</feature>
<keyword evidence="10" id="KW-1071">Ligand-gated ion channel</keyword>
<proteinExistence type="predicted"/>
<evidence type="ECO:0000256" key="4">
    <source>
        <dbReference type="ARBA" id="ARBA00022692"/>
    </source>
</evidence>
<dbReference type="OMA" id="HPIANHI"/>
<dbReference type="SUPFAM" id="SSF53850">
    <property type="entry name" value="Periplasmic binding protein-like II"/>
    <property type="match status" value="1"/>
</dbReference>
<evidence type="ECO:0000256" key="7">
    <source>
        <dbReference type="ARBA" id="ARBA00023136"/>
    </source>
</evidence>
<dbReference type="InterPro" id="IPR019594">
    <property type="entry name" value="Glu/Gly-bd"/>
</dbReference>
<keyword evidence="5" id="KW-1133">Transmembrane helix</keyword>
<evidence type="ECO:0000313" key="14">
    <source>
        <dbReference type="RefSeq" id="XP_027199916.1"/>
    </source>
</evidence>
<dbReference type="RefSeq" id="XP_027199916.1">
    <property type="nucleotide sequence ID" value="XM_027344115.1"/>
</dbReference>
<evidence type="ECO:0000256" key="1">
    <source>
        <dbReference type="ARBA" id="ARBA00004651"/>
    </source>
</evidence>
<dbReference type="FunCoup" id="A0A6P6Y4G7">
    <property type="interactions" value="46"/>
</dbReference>
<evidence type="ECO:0000256" key="10">
    <source>
        <dbReference type="ARBA" id="ARBA00023286"/>
    </source>
</evidence>
<reference evidence="14" key="1">
    <citation type="submission" date="2025-08" db="UniProtKB">
        <authorList>
            <consortium name="RefSeq"/>
        </authorList>
    </citation>
    <scope>IDENTIFICATION</scope>
    <source>
        <strain evidence="14">Airmid</strain>
    </source>
</reference>
<dbReference type="GO" id="GO:0005886">
    <property type="term" value="C:plasma membrane"/>
    <property type="evidence" value="ECO:0007669"/>
    <property type="project" value="UniProtKB-SubCell"/>
</dbReference>
<evidence type="ECO:0000256" key="5">
    <source>
        <dbReference type="ARBA" id="ARBA00022989"/>
    </source>
</evidence>